<dbReference type="AlphaFoldDB" id="A0A2T7WVX6"/>
<keyword evidence="2 4" id="KW-0238">DNA-binding</keyword>
<dbReference type="EMBL" id="QDFT01000005">
    <property type="protein sequence ID" value="PVE78776.1"/>
    <property type="molecule type" value="Genomic_DNA"/>
</dbReference>
<dbReference type="GO" id="GO:0000976">
    <property type="term" value="F:transcription cis-regulatory region binding"/>
    <property type="evidence" value="ECO:0007669"/>
    <property type="project" value="TreeGrafter"/>
</dbReference>
<evidence type="ECO:0000256" key="3">
    <source>
        <dbReference type="ARBA" id="ARBA00023163"/>
    </source>
</evidence>
<dbReference type="SUPFAM" id="SSF46689">
    <property type="entry name" value="Homeodomain-like"/>
    <property type="match status" value="1"/>
</dbReference>
<dbReference type="InterPro" id="IPR009057">
    <property type="entry name" value="Homeodomain-like_sf"/>
</dbReference>
<proteinExistence type="predicted"/>
<feature type="DNA-binding region" description="H-T-H motif" evidence="4">
    <location>
        <begin position="29"/>
        <end position="48"/>
    </location>
</feature>
<dbReference type="GO" id="GO:0003700">
    <property type="term" value="F:DNA-binding transcription factor activity"/>
    <property type="evidence" value="ECO:0007669"/>
    <property type="project" value="TreeGrafter"/>
</dbReference>
<sequence>MARWAPDTRDRLRAAALALFVERGFDATTVTDIVERAGVTRRTFFRHFGDKREVFFAGDEIPRLAASMLAATPADLSPFAVAWTGFLTLATERFEPRRTEIVAARRLIAAEPALRERDLQKQADLREVLIEGYRDRGVDALRARVVAGVAIELWQTALEQWATDDAGGSLEDHLERVRAEMAAVLGGDVAAQSRPAAPAGPAADVGGRG</sequence>
<dbReference type="PROSITE" id="PS50977">
    <property type="entry name" value="HTH_TETR_2"/>
    <property type="match status" value="1"/>
</dbReference>
<dbReference type="InterPro" id="IPR041347">
    <property type="entry name" value="MftR_C"/>
</dbReference>
<dbReference type="PROSITE" id="PS01081">
    <property type="entry name" value="HTH_TETR_1"/>
    <property type="match status" value="1"/>
</dbReference>
<keyword evidence="1" id="KW-0805">Transcription regulation</keyword>
<dbReference type="InterPro" id="IPR023772">
    <property type="entry name" value="DNA-bd_HTH_TetR-type_CS"/>
</dbReference>
<dbReference type="PANTHER" id="PTHR30055">
    <property type="entry name" value="HTH-TYPE TRANSCRIPTIONAL REGULATOR RUTR"/>
    <property type="match status" value="1"/>
</dbReference>
<feature type="domain" description="HTH tetR-type" evidence="6">
    <location>
        <begin position="6"/>
        <end position="66"/>
    </location>
</feature>
<evidence type="ECO:0000256" key="5">
    <source>
        <dbReference type="SAM" id="MobiDB-lite"/>
    </source>
</evidence>
<feature type="region of interest" description="Disordered" evidence="5">
    <location>
        <begin position="190"/>
        <end position="209"/>
    </location>
</feature>
<dbReference type="Gene3D" id="1.10.357.10">
    <property type="entry name" value="Tetracycline Repressor, domain 2"/>
    <property type="match status" value="1"/>
</dbReference>
<evidence type="ECO:0000313" key="8">
    <source>
        <dbReference type="Proteomes" id="UP000244649"/>
    </source>
</evidence>
<accession>A0A2T7WVX6</accession>
<organism evidence="7 8">
    <name type="scientific">Microbacterium testaceum</name>
    <name type="common">Aureobacterium testaceum</name>
    <name type="synonym">Brevibacterium testaceum</name>
    <dbReference type="NCBI Taxonomy" id="2033"/>
    <lineage>
        <taxon>Bacteria</taxon>
        <taxon>Bacillati</taxon>
        <taxon>Actinomycetota</taxon>
        <taxon>Actinomycetes</taxon>
        <taxon>Micrococcales</taxon>
        <taxon>Microbacteriaceae</taxon>
        <taxon>Microbacterium</taxon>
    </lineage>
</organism>
<dbReference type="Proteomes" id="UP000244649">
    <property type="component" value="Unassembled WGS sequence"/>
</dbReference>
<evidence type="ECO:0000256" key="2">
    <source>
        <dbReference type="ARBA" id="ARBA00023125"/>
    </source>
</evidence>
<comment type="caution">
    <text evidence="7">The sequence shown here is derived from an EMBL/GenBank/DDBJ whole genome shotgun (WGS) entry which is preliminary data.</text>
</comment>
<gene>
    <name evidence="7" type="ORF">DC432_03300</name>
</gene>
<protein>
    <submittedName>
        <fullName evidence="7">TetR family transcriptional regulator</fullName>
    </submittedName>
</protein>
<dbReference type="InterPro" id="IPR050109">
    <property type="entry name" value="HTH-type_TetR-like_transc_reg"/>
</dbReference>
<evidence type="ECO:0000256" key="4">
    <source>
        <dbReference type="PROSITE-ProRule" id="PRU00335"/>
    </source>
</evidence>
<name>A0A2T7WVX6_MICTE</name>
<evidence type="ECO:0000256" key="1">
    <source>
        <dbReference type="ARBA" id="ARBA00023015"/>
    </source>
</evidence>
<keyword evidence="3" id="KW-0804">Transcription</keyword>
<dbReference type="PRINTS" id="PR00455">
    <property type="entry name" value="HTHTETR"/>
</dbReference>
<dbReference type="PANTHER" id="PTHR30055:SF238">
    <property type="entry name" value="MYCOFACTOCIN BIOSYNTHESIS TRANSCRIPTIONAL REGULATOR MFTR-RELATED"/>
    <property type="match status" value="1"/>
</dbReference>
<dbReference type="RefSeq" id="WP_116536668.1">
    <property type="nucleotide sequence ID" value="NZ_QDFT01000005.1"/>
</dbReference>
<evidence type="ECO:0000259" key="6">
    <source>
        <dbReference type="PROSITE" id="PS50977"/>
    </source>
</evidence>
<reference evidence="7 8" key="1">
    <citation type="submission" date="2018-04" db="EMBL/GenBank/DDBJ databases">
        <authorList>
            <person name="Go L.Y."/>
            <person name="Mitchell J.A."/>
        </authorList>
    </citation>
    <scope>NUCLEOTIDE SEQUENCE [LARGE SCALE GENOMIC DNA]</scope>
    <source>
        <strain evidence="7 8">TPD7010</strain>
    </source>
</reference>
<dbReference type="Pfam" id="PF17754">
    <property type="entry name" value="TetR_C_14"/>
    <property type="match status" value="1"/>
</dbReference>
<evidence type="ECO:0000313" key="7">
    <source>
        <dbReference type="EMBL" id="PVE78776.1"/>
    </source>
</evidence>
<dbReference type="Pfam" id="PF00440">
    <property type="entry name" value="TetR_N"/>
    <property type="match status" value="1"/>
</dbReference>
<dbReference type="InterPro" id="IPR001647">
    <property type="entry name" value="HTH_TetR"/>
</dbReference>